<keyword evidence="4" id="KW-0963">Cytoplasm</keyword>
<evidence type="ECO:0000313" key="11">
    <source>
        <dbReference type="EMBL" id="KAB0370904.1"/>
    </source>
</evidence>
<keyword evidence="7" id="KW-0009">Actin-binding</keyword>
<keyword evidence="12" id="KW-1185">Reference proteome</keyword>
<dbReference type="Pfam" id="PF00307">
    <property type="entry name" value="CH"/>
    <property type="match status" value="1"/>
</dbReference>
<dbReference type="InterPro" id="IPR036872">
    <property type="entry name" value="CH_dom_sf"/>
</dbReference>
<dbReference type="GO" id="GO:0034446">
    <property type="term" value="P:substrate adhesion-dependent cell spreading"/>
    <property type="evidence" value="ECO:0007669"/>
    <property type="project" value="TreeGrafter"/>
</dbReference>
<dbReference type="GO" id="GO:0015629">
    <property type="term" value="C:actin cytoskeleton"/>
    <property type="evidence" value="ECO:0007669"/>
    <property type="project" value="TreeGrafter"/>
</dbReference>
<evidence type="ECO:0000256" key="8">
    <source>
        <dbReference type="ARBA" id="ARBA00023212"/>
    </source>
</evidence>
<evidence type="ECO:0000256" key="7">
    <source>
        <dbReference type="ARBA" id="ARBA00023203"/>
    </source>
</evidence>
<dbReference type="PROSITE" id="PS50021">
    <property type="entry name" value="CH"/>
    <property type="match status" value="1"/>
</dbReference>
<keyword evidence="6" id="KW-0130">Cell adhesion</keyword>
<evidence type="ECO:0000313" key="12">
    <source>
        <dbReference type="Proteomes" id="UP000326062"/>
    </source>
</evidence>
<dbReference type="AlphaFoldDB" id="A0A5N3XA86"/>
<reference evidence="11 12" key="1">
    <citation type="submission" date="2019-06" db="EMBL/GenBank/DDBJ databases">
        <title>Discovery of a novel chromosome fission-fusion reversal in muntjac.</title>
        <authorList>
            <person name="Mudd A.B."/>
            <person name="Bredeson J.V."/>
            <person name="Baum R."/>
            <person name="Hockemeyer D."/>
            <person name="Rokhsar D.S."/>
        </authorList>
    </citation>
    <scope>NUCLEOTIDE SEQUENCE [LARGE SCALE GENOMIC DNA]</scope>
    <source>
        <strain evidence="11">UCam_UCB_Mr</strain>
        <tissue evidence="11">Fibroblast cell line</tissue>
    </source>
</reference>
<comment type="subcellular location">
    <subcellularLocation>
        <location evidence="2">Cell junction</location>
        <location evidence="2">Focal adhesion</location>
    </subcellularLocation>
    <subcellularLocation>
        <location evidence="1">Cytoplasm</location>
        <location evidence="1">Cytoskeleton</location>
    </subcellularLocation>
</comment>
<evidence type="ECO:0000256" key="1">
    <source>
        <dbReference type="ARBA" id="ARBA00004245"/>
    </source>
</evidence>
<sequence>MLPALPPPGLWSHGPRRTLHSPTEREPGAGWRTCAKLESEKLNVAEVTQSEIAQKQKLQTVLEKINETLKLPPRSIKWNVDTVHAKSLVAILHLLVALSQYFRAPIRLPDHVSIQVVVVQKREGILQSRQIQEEITERDAFDTLFDHAPDKLNVVKKFADGVYLVLLMGLLEGYFVPLHSFFLTPDSFEQKVLNVSFAFELMQDGGLEKPKPRPEDGGVGLDWKDQVRLLYFFLLYWSIQCCVSFRCTAK</sequence>
<dbReference type="GO" id="GO:0003779">
    <property type="term" value="F:actin binding"/>
    <property type="evidence" value="ECO:0007669"/>
    <property type="project" value="UniProtKB-KW"/>
</dbReference>
<evidence type="ECO:0000256" key="2">
    <source>
        <dbReference type="ARBA" id="ARBA00004246"/>
    </source>
</evidence>
<evidence type="ECO:0000256" key="5">
    <source>
        <dbReference type="ARBA" id="ARBA00022737"/>
    </source>
</evidence>
<evidence type="ECO:0000256" key="9">
    <source>
        <dbReference type="SAM" id="MobiDB-lite"/>
    </source>
</evidence>
<comment type="similarity">
    <text evidence="3">Belongs to the parvin family.</text>
</comment>
<dbReference type="GO" id="GO:0005925">
    <property type="term" value="C:focal adhesion"/>
    <property type="evidence" value="ECO:0007669"/>
    <property type="project" value="UniProtKB-SubCell"/>
</dbReference>
<dbReference type="EMBL" id="VCEB01000013">
    <property type="protein sequence ID" value="KAB0370904.1"/>
    <property type="molecule type" value="Genomic_DNA"/>
</dbReference>
<dbReference type="PANTHER" id="PTHR12114:SF6">
    <property type="entry name" value="ALPHA-PARVIN"/>
    <property type="match status" value="1"/>
</dbReference>
<dbReference type="GO" id="GO:0030036">
    <property type="term" value="P:actin cytoskeleton organization"/>
    <property type="evidence" value="ECO:0007669"/>
    <property type="project" value="InterPro"/>
</dbReference>
<proteinExistence type="inferred from homology"/>
<feature type="domain" description="Calponin-homology (CH)" evidence="10">
    <location>
        <begin position="130"/>
        <end position="238"/>
    </location>
</feature>
<name>A0A5N3XA86_MUNRE</name>
<dbReference type="Proteomes" id="UP000326062">
    <property type="component" value="Chromosome 10"/>
</dbReference>
<dbReference type="Gene3D" id="1.10.418.10">
    <property type="entry name" value="Calponin-like domain"/>
    <property type="match status" value="1"/>
</dbReference>
<evidence type="ECO:0000256" key="3">
    <source>
        <dbReference type="ARBA" id="ARBA00005666"/>
    </source>
</evidence>
<accession>A0A5N3XA86</accession>
<dbReference type="PANTHER" id="PTHR12114">
    <property type="entry name" value="PARVIN"/>
    <property type="match status" value="1"/>
</dbReference>
<evidence type="ECO:0000259" key="10">
    <source>
        <dbReference type="PROSITE" id="PS50021"/>
    </source>
</evidence>
<keyword evidence="8" id="KW-0206">Cytoskeleton</keyword>
<dbReference type="InterPro" id="IPR001715">
    <property type="entry name" value="CH_dom"/>
</dbReference>
<dbReference type="GO" id="GO:0005737">
    <property type="term" value="C:cytoplasm"/>
    <property type="evidence" value="ECO:0007669"/>
    <property type="project" value="TreeGrafter"/>
</dbReference>
<gene>
    <name evidence="11" type="ORF">FD755_017313</name>
</gene>
<dbReference type="InterPro" id="IPR028433">
    <property type="entry name" value="Parvin"/>
</dbReference>
<dbReference type="GO" id="GO:0060271">
    <property type="term" value="P:cilium assembly"/>
    <property type="evidence" value="ECO:0007669"/>
    <property type="project" value="TreeGrafter"/>
</dbReference>
<keyword evidence="5" id="KW-0677">Repeat</keyword>
<dbReference type="GO" id="GO:0071963">
    <property type="term" value="P:establishment or maintenance of cell polarity regulating cell shape"/>
    <property type="evidence" value="ECO:0007669"/>
    <property type="project" value="TreeGrafter"/>
</dbReference>
<dbReference type="SUPFAM" id="SSF47576">
    <property type="entry name" value="Calponin-homology domain, CH-domain"/>
    <property type="match status" value="1"/>
</dbReference>
<feature type="region of interest" description="Disordered" evidence="9">
    <location>
        <begin position="1"/>
        <end position="29"/>
    </location>
</feature>
<protein>
    <recommendedName>
        <fullName evidence="10">Calponin-homology (CH) domain-containing protein</fullName>
    </recommendedName>
</protein>
<organism evidence="11 12">
    <name type="scientific">Muntiacus reevesi</name>
    <name type="common">Reeves' muntjac</name>
    <name type="synonym">Cervus reevesi</name>
    <dbReference type="NCBI Taxonomy" id="9886"/>
    <lineage>
        <taxon>Eukaryota</taxon>
        <taxon>Metazoa</taxon>
        <taxon>Chordata</taxon>
        <taxon>Craniata</taxon>
        <taxon>Vertebrata</taxon>
        <taxon>Euteleostomi</taxon>
        <taxon>Mammalia</taxon>
        <taxon>Eutheria</taxon>
        <taxon>Laurasiatheria</taxon>
        <taxon>Artiodactyla</taxon>
        <taxon>Ruminantia</taxon>
        <taxon>Pecora</taxon>
        <taxon>Cervidae</taxon>
        <taxon>Muntiacinae</taxon>
        <taxon>Muntiacus</taxon>
    </lineage>
</organism>
<comment type="caution">
    <text evidence="11">The sequence shown here is derived from an EMBL/GenBank/DDBJ whole genome shotgun (WGS) entry which is preliminary data.</text>
</comment>
<evidence type="ECO:0000256" key="4">
    <source>
        <dbReference type="ARBA" id="ARBA00022490"/>
    </source>
</evidence>
<evidence type="ECO:0000256" key="6">
    <source>
        <dbReference type="ARBA" id="ARBA00022889"/>
    </source>
</evidence>